<organism evidence="2 3">
    <name type="scientific">Reticulomyxa filosa</name>
    <dbReference type="NCBI Taxonomy" id="46433"/>
    <lineage>
        <taxon>Eukaryota</taxon>
        <taxon>Sar</taxon>
        <taxon>Rhizaria</taxon>
        <taxon>Retaria</taxon>
        <taxon>Foraminifera</taxon>
        <taxon>Monothalamids</taxon>
        <taxon>Reticulomyxidae</taxon>
        <taxon>Reticulomyxa</taxon>
    </lineage>
</organism>
<evidence type="ECO:0000256" key="1">
    <source>
        <dbReference type="SAM" id="MobiDB-lite"/>
    </source>
</evidence>
<evidence type="ECO:0000313" key="3">
    <source>
        <dbReference type="Proteomes" id="UP000023152"/>
    </source>
</evidence>
<dbReference type="AlphaFoldDB" id="X6LXG4"/>
<evidence type="ECO:0000313" key="2">
    <source>
        <dbReference type="EMBL" id="ETO06056.1"/>
    </source>
</evidence>
<dbReference type="InterPro" id="IPR036028">
    <property type="entry name" value="SH3-like_dom_sf"/>
</dbReference>
<evidence type="ECO:0008006" key="4">
    <source>
        <dbReference type="Google" id="ProtNLM"/>
    </source>
</evidence>
<accession>X6LXG4</accession>
<feature type="compositionally biased region" description="Basic and acidic residues" evidence="1">
    <location>
        <begin position="1"/>
        <end position="11"/>
    </location>
</feature>
<feature type="compositionally biased region" description="Polar residues" evidence="1">
    <location>
        <begin position="13"/>
        <end position="22"/>
    </location>
</feature>
<dbReference type="EMBL" id="ASPP01027545">
    <property type="protein sequence ID" value="ETO06056.1"/>
    <property type="molecule type" value="Genomic_DNA"/>
</dbReference>
<reference evidence="2 3" key="1">
    <citation type="journal article" date="2013" name="Curr. Biol.">
        <title>The Genome of the Foraminiferan Reticulomyxa filosa.</title>
        <authorList>
            <person name="Glockner G."/>
            <person name="Hulsmann N."/>
            <person name="Schleicher M."/>
            <person name="Noegel A.A."/>
            <person name="Eichinger L."/>
            <person name="Gallinger C."/>
            <person name="Pawlowski J."/>
            <person name="Sierra R."/>
            <person name="Euteneuer U."/>
            <person name="Pillet L."/>
            <person name="Moustafa A."/>
            <person name="Platzer M."/>
            <person name="Groth M."/>
            <person name="Szafranski K."/>
            <person name="Schliwa M."/>
        </authorList>
    </citation>
    <scope>NUCLEOTIDE SEQUENCE [LARGE SCALE GENOMIC DNA]</scope>
</reference>
<gene>
    <name evidence="2" type="ORF">RFI_31337</name>
</gene>
<protein>
    <recommendedName>
        <fullName evidence="4">SH3 domain-containing protein</fullName>
    </recommendedName>
</protein>
<proteinExistence type="predicted"/>
<sequence length="411" mass="46599">MQHKNEVEKSAAKSMSSTNEMQTTENVPIKAKVICTYVPKSPVYELTVIAGEVVDIIDNMTFSTYQLKSVLDDSIQGVIAGSKKKIYMYMYIIENESELIEHALYENEQVMIDDSHPRFHWTLIQSRNGKVGLIPSFVLSYTQNPIHDVWNQIYVNFTYSAKTEQEIDVAAGEKISICGIANMQGLIQAKNRYQELGNVPLSFLEIPVVKPLQFERVQSYIVAFGGVQQQDLALGDLLGIQGASDSTKRLSNPFAKRLSAKGIGIASAAVFIPPMQQRSDDSMLFATRLNEEEKERKKDKALEDGTTIDPMQNMIVIWRKVRVIADFYANEYVTSKDDPQHSVKTFRCYIHSYQPLFPKQSILYICMSEKIIGNDSTMTVLKGQDIEVTGVPTKEGWILARFVYVQFIFFF</sequence>
<keyword evidence="3" id="KW-1185">Reference proteome</keyword>
<dbReference type="SUPFAM" id="SSF50044">
    <property type="entry name" value="SH3-domain"/>
    <property type="match status" value="1"/>
</dbReference>
<comment type="caution">
    <text evidence="2">The sequence shown here is derived from an EMBL/GenBank/DDBJ whole genome shotgun (WGS) entry which is preliminary data.</text>
</comment>
<name>X6LXG4_RETFI</name>
<feature type="region of interest" description="Disordered" evidence="1">
    <location>
        <begin position="1"/>
        <end position="22"/>
    </location>
</feature>
<dbReference type="Proteomes" id="UP000023152">
    <property type="component" value="Unassembled WGS sequence"/>
</dbReference>